<dbReference type="GeneID" id="89572741"/>
<dbReference type="SUPFAM" id="SSF50022">
    <property type="entry name" value="ISP domain"/>
    <property type="match status" value="1"/>
</dbReference>
<dbReference type="InterPro" id="IPR017941">
    <property type="entry name" value="Rieske_2Fe-2S"/>
</dbReference>
<accession>A0A6A7ZPN9</accession>
<reference evidence="5" key="1">
    <citation type="journal article" date="2013" name="Genome Biol.">
        <title>Comparative genomics of the core and accessory genomes of 48 Sinorhizobium strains comprising five genospecies.</title>
        <authorList>
            <person name="Sugawara M."/>
            <person name="Epstein B."/>
            <person name="Badgley B.D."/>
            <person name="Unno T."/>
            <person name="Xu L."/>
            <person name="Reese J."/>
            <person name="Gyaneshwar P."/>
            <person name="Denny R."/>
            <person name="Mudge J."/>
            <person name="Bharti A.K."/>
            <person name="Farmer A.D."/>
            <person name="May G.D."/>
            <person name="Woodward J.E."/>
            <person name="Medigue C."/>
            <person name="Vallenet D."/>
            <person name="Lajus A."/>
            <person name="Rouy Z."/>
            <person name="Martinez-Vaz B."/>
            <person name="Tiffin P."/>
            <person name="Young N.D."/>
            <person name="Sadowsky M.J."/>
        </authorList>
    </citation>
    <scope>NUCLEOTIDE SEQUENCE</scope>
    <source>
        <strain evidence="5">M30</strain>
    </source>
</reference>
<dbReference type="GO" id="GO:0051537">
    <property type="term" value="F:2 iron, 2 sulfur cluster binding"/>
    <property type="evidence" value="ECO:0007669"/>
    <property type="project" value="UniProtKB-KW"/>
</dbReference>
<keyword evidence="4" id="KW-0411">Iron-sulfur</keyword>
<keyword evidence="3" id="KW-0408">Iron</keyword>
<evidence type="ECO:0000313" key="5">
    <source>
        <dbReference type="EMBL" id="MQW04856.1"/>
    </source>
</evidence>
<dbReference type="PANTHER" id="PTHR21496:SF23">
    <property type="entry name" value="3-PHENYLPROPIONATE_CINNAMIC ACID DIOXYGENASE FERREDOXIN SUBUNIT"/>
    <property type="match status" value="1"/>
</dbReference>
<proteinExistence type="predicted"/>
<protein>
    <submittedName>
        <fullName evidence="5">Rieske 2Fe-2S domain-containing protein</fullName>
    </submittedName>
</protein>
<dbReference type="Pfam" id="PF00355">
    <property type="entry name" value="Rieske"/>
    <property type="match status" value="1"/>
</dbReference>
<name>A0A6A7ZPN9_RHIML</name>
<evidence type="ECO:0000256" key="2">
    <source>
        <dbReference type="ARBA" id="ARBA00022723"/>
    </source>
</evidence>
<keyword evidence="1" id="KW-0001">2Fe-2S</keyword>
<keyword evidence="2" id="KW-0479">Metal-binding</keyword>
<evidence type="ECO:0000256" key="3">
    <source>
        <dbReference type="ARBA" id="ARBA00023004"/>
    </source>
</evidence>
<dbReference type="Gene3D" id="2.102.10.10">
    <property type="entry name" value="Rieske [2Fe-2S] iron-sulphur domain"/>
    <property type="match status" value="1"/>
</dbReference>
<comment type="caution">
    <text evidence="5">The sequence shown here is derived from an EMBL/GenBank/DDBJ whole genome shotgun (WGS) entry which is preliminary data.</text>
</comment>
<organism evidence="5">
    <name type="scientific">Rhizobium meliloti</name>
    <name type="common">Ensifer meliloti</name>
    <name type="synonym">Sinorhizobium meliloti</name>
    <dbReference type="NCBI Taxonomy" id="382"/>
    <lineage>
        <taxon>Bacteria</taxon>
        <taxon>Pseudomonadati</taxon>
        <taxon>Pseudomonadota</taxon>
        <taxon>Alphaproteobacteria</taxon>
        <taxon>Hyphomicrobiales</taxon>
        <taxon>Rhizobiaceae</taxon>
        <taxon>Sinorhizobium/Ensifer group</taxon>
        <taxon>Sinorhizobium</taxon>
    </lineage>
</organism>
<evidence type="ECO:0000256" key="4">
    <source>
        <dbReference type="ARBA" id="ARBA00023014"/>
    </source>
</evidence>
<gene>
    <name evidence="5" type="ORF">GHK45_14035</name>
</gene>
<dbReference type="RefSeq" id="WP_017264090.1">
    <property type="nucleotide sequence ID" value="NZ_CP019585.1"/>
</dbReference>
<evidence type="ECO:0000256" key="1">
    <source>
        <dbReference type="ARBA" id="ARBA00022714"/>
    </source>
</evidence>
<sequence length="117" mass="12795">MASKQFACKASEVPADAAKIIKLGNLSLGIFKVGDGYHALLNVCPHKGAALCQGPVCGTTKQTDKAEFVYERAGELVRCAWHGWEFDIRTGEFLVDPRVKARTFPVSVESEDIFVHV</sequence>
<dbReference type="InterPro" id="IPR036922">
    <property type="entry name" value="Rieske_2Fe-2S_sf"/>
</dbReference>
<dbReference type="PANTHER" id="PTHR21496">
    <property type="entry name" value="FERREDOXIN-RELATED"/>
    <property type="match status" value="1"/>
</dbReference>
<dbReference type="EMBL" id="WISP01000104">
    <property type="protein sequence ID" value="MQW04856.1"/>
    <property type="molecule type" value="Genomic_DNA"/>
</dbReference>
<dbReference type="GO" id="GO:0046872">
    <property type="term" value="F:metal ion binding"/>
    <property type="evidence" value="ECO:0007669"/>
    <property type="project" value="UniProtKB-KW"/>
</dbReference>
<dbReference type="AlphaFoldDB" id="A0A6A7ZPN9"/>
<dbReference type="PROSITE" id="PS51296">
    <property type="entry name" value="RIESKE"/>
    <property type="match status" value="1"/>
</dbReference>